<gene>
    <name evidence="1" type="primary">iscX</name>
    <name evidence="1" type="ORF">L2764_15585</name>
</gene>
<dbReference type="InterPro" id="IPR036762">
    <property type="entry name" value="IscX-like_sf"/>
</dbReference>
<name>A0ABT0LDS2_9GAMM</name>
<comment type="caution">
    <text evidence="1">The sequence shown here is derived from an EMBL/GenBank/DDBJ whole genome shotgun (WGS) entry which is preliminary data.</text>
</comment>
<accession>A0ABT0LDS2</accession>
<organism evidence="1 2">
    <name type="scientific">Shewanella surugensis</name>
    <dbReference type="NCBI Taxonomy" id="212020"/>
    <lineage>
        <taxon>Bacteria</taxon>
        <taxon>Pseudomonadati</taxon>
        <taxon>Pseudomonadota</taxon>
        <taxon>Gammaproteobacteria</taxon>
        <taxon>Alteromonadales</taxon>
        <taxon>Shewanellaceae</taxon>
        <taxon>Shewanella</taxon>
    </lineage>
</organism>
<evidence type="ECO:0000313" key="1">
    <source>
        <dbReference type="EMBL" id="MCL1125853.1"/>
    </source>
</evidence>
<dbReference type="NCBIfam" id="TIGR03412">
    <property type="entry name" value="iscX_yfhJ"/>
    <property type="match status" value="1"/>
</dbReference>
<dbReference type="EMBL" id="JAKIKS010000063">
    <property type="protein sequence ID" value="MCL1125853.1"/>
    <property type="molecule type" value="Genomic_DNA"/>
</dbReference>
<protein>
    <submittedName>
        <fullName evidence="1">Fe-S cluster assembly protein IscX</fullName>
    </submittedName>
</protein>
<dbReference type="Proteomes" id="UP001203423">
    <property type="component" value="Unassembled WGS sequence"/>
</dbReference>
<dbReference type="SUPFAM" id="SSF140319">
    <property type="entry name" value="IscX-like"/>
    <property type="match status" value="1"/>
</dbReference>
<dbReference type="InterPro" id="IPR007479">
    <property type="entry name" value="ISC_FeS_clus_asmbl_IscsX"/>
</dbReference>
<dbReference type="PANTHER" id="PTHR37532">
    <property type="entry name" value="PROTEIN ISCX"/>
    <property type="match status" value="1"/>
</dbReference>
<dbReference type="Gene3D" id="1.10.10.600">
    <property type="entry name" value="IscX-like"/>
    <property type="match status" value="1"/>
</dbReference>
<dbReference type="Pfam" id="PF04384">
    <property type="entry name" value="Fe-S_assembly"/>
    <property type="match status" value="1"/>
</dbReference>
<dbReference type="PIRSF" id="PIRSF039003">
    <property type="entry name" value="IscX"/>
    <property type="match status" value="1"/>
</dbReference>
<reference evidence="1 2" key="1">
    <citation type="submission" date="2022-01" db="EMBL/GenBank/DDBJ databases">
        <title>Whole genome-based taxonomy of the Shewanellaceae.</title>
        <authorList>
            <person name="Martin-Rodriguez A.J."/>
        </authorList>
    </citation>
    <scope>NUCLEOTIDE SEQUENCE [LARGE SCALE GENOMIC DNA]</scope>
    <source>
        <strain evidence="1 2">DSM 17177</strain>
    </source>
</reference>
<dbReference type="PANTHER" id="PTHR37532:SF1">
    <property type="entry name" value="PROTEIN ISCX"/>
    <property type="match status" value="1"/>
</dbReference>
<keyword evidence="2" id="KW-1185">Reference proteome</keyword>
<dbReference type="RefSeq" id="WP_248941187.1">
    <property type="nucleotide sequence ID" value="NZ_JAKIKS010000063.1"/>
</dbReference>
<sequence>MALKWIDSREIAIALIEKYPDINPLKVRFTDLYEWILLLDEFNDDLQHCNERILEAIQACWIEEMD</sequence>
<evidence type="ECO:0000313" key="2">
    <source>
        <dbReference type="Proteomes" id="UP001203423"/>
    </source>
</evidence>
<proteinExistence type="predicted"/>